<feature type="non-terminal residue" evidence="1">
    <location>
        <position position="125"/>
    </location>
</feature>
<name>A0A382ZUB9_9ZZZZ</name>
<evidence type="ECO:0000313" key="1">
    <source>
        <dbReference type="EMBL" id="SVD98268.1"/>
    </source>
</evidence>
<reference evidence="1" key="1">
    <citation type="submission" date="2018-05" db="EMBL/GenBank/DDBJ databases">
        <authorList>
            <person name="Lanie J.A."/>
            <person name="Ng W.-L."/>
            <person name="Kazmierczak K.M."/>
            <person name="Andrzejewski T.M."/>
            <person name="Davidsen T.M."/>
            <person name="Wayne K.J."/>
            <person name="Tettelin H."/>
            <person name="Glass J.I."/>
            <person name="Rusch D."/>
            <person name="Podicherti R."/>
            <person name="Tsui H.-C.T."/>
            <person name="Winkler M.E."/>
        </authorList>
    </citation>
    <scope>NUCLEOTIDE SEQUENCE</scope>
</reference>
<dbReference type="AlphaFoldDB" id="A0A382ZUB9"/>
<proteinExistence type="predicted"/>
<protein>
    <submittedName>
        <fullName evidence="1">Uncharacterized protein</fullName>
    </submittedName>
</protein>
<gene>
    <name evidence="1" type="ORF">METZ01_LOCUS451122</name>
</gene>
<sequence length="125" mass="14103">MSFLCALLFLVIQDSDPKLPVAESKSFEEAWQAKGGLEFYLTPKKGLTDQAFKKDLVTAVVARLASAGYKEVKLFFVARYEGRLLLVRVAGGDRVKLEEFQDLFRYGGVVQERAVADQKIHESWD</sequence>
<organism evidence="1">
    <name type="scientific">marine metagenome</name>
    <dbReference type="NCBI Taxonomy" id="408172"/>
    <lineage>
        <taxon>unclassified sequences</taxon>
        <taxon>metagenomes</taxon>
        <taxon>ecological metagenomes</taxon>
    </lineage>
</organism>
<dbReference type="EMBL" id="UINC01186170">
    <property type="protein sequence ID" value="SVD98268.1"/>
    <property type="molecule type" value="Genomic_DNA"/>
</dbReference>
<accession>A0A382ZUB9</accession>